<feature type="compositionally biased region" description="Acidic residues" evidence="1">
    <location>
        <begin position="75"/>
        <end position="88"/>
    </location>
</feature>
<proteinExistence type="predicted"/>
<evidence type="ECO:0000313" key="2">
    <source>
        <dbReference type="EMBL" id="AGB36320.1"/>
    </source>
</evidence>
<accession>L0JVK7</accession>
<dbReference type="RefSeq" id="WP_015319776.1">
    <property type="nucleotide sequence ID" value="NC_019974.1"/>
</dbReference>
<dbReference type="AlphaFoldDB" id="L0JVK7"/>
<evidence type="ECO:0000256" key="1">
    <source>
        <dbReference type="SAM" id="MobiDB-lite"/>
    </source>
</evidence>
<feature type="region of interest" description="Disordered" evidence="1">
    <location>
        <begin position="1"/>
        <end position="37"/>
    </location>
</feature>
<keyword evidence="3" id="KW-1185">Reference proteome</keyword>
<gene>
    <name evidence="2" type="ORF">Natoc_0457</name>
</gene>
<sequence>MTDDRPDFLEDAPDVEWPEEGDSDGPDDLGPASEDDVELIGMASTGTPVLHGAESSMLYHGEVTEDGRVTPRFDDEGDVDLGDDDDGSLSDAIAEIGERLGWDSLTEYGRDHWDGSESPKE</sequence>
<name>L0JVK7_9EURY</name>
<evidence type="ECO:0000313" key="3">
    <source>
        <dbReference type="Proteomes" id="UP000010878"/>
    </source>
</evidence>
<reference evidence="2 3" key="1">
    <citation type="submission" date="2012-11" db="EMBL/GenBank/DDBJ databases">
        <title>FINISHED of Natronococcus occultus SP4, DSM 3396.</title>
        <authorList>
            <consortium name="DOE Joint Genome Institute"/>
            <person name="Eisen J."/>
            <person name="Huntemann M."/>
            <person name="Wei C.-L."/>
            <person name="Han J."/>
            <person name="Detter J.C."/>
            <person name="Han C."/>
            <person name="Tapia R."/>
            <person name="Chen A."/>
            <person name="Kyrpides N."/>
            <person name="Mavromatis K."/>
            <person name="Markowitz V."/>
            <person name="Szeto E."/>
            <person name="Ivanova N."/>
            <person name="Mikhailova N."/>
            <person name="Ovchinnikova G."/>
            <person name="Pagani I."/>
            <person name="Pati A."/>
            <person name="Goodwin L."/>
            <person name="Nordberg H.P."/>
            <person name="Cantor M.N."/>
            <person name="Hua S.X."/>
            <person name="Woyke T."/>
            <person name="Eisen J."/>
            <person name="Klenk H.-P."/>
            <person name="Klenk H.-P."/>
        </authorList>
    </citation>
    <scope>NUCLEOTIDE SEQUENCE [LARGE SCALE GENOMIC DNA]</scope>
    <source>
        <strain evidence="2 3">SP4</strain>
    </source>
</reference>
<dbReference type="OrthoDB" id="204608at2157"/>
<feature type="compositionally biased region" description="Acidic residues" evidence="1">
    <location>
        <begin position="9"/>
        <end position="37"/>
    </location>
</feature>
<feature type="region of interest" description="Disordered" evidence="1">
    <location>
        <begin position="64"/>
        <end position="89"/>
    </location>
</feature>
<dbReference type="KEGG" id="nou:Natoc_0457"/>
<dbReference type="Proteomes" id="UP000010878">
    <property type="component" value="Chromosome"/>
</dbReference>
<dbReference type="HOGENOM" id="CLU_2032926_0_0_2"/>
<organism evidence="2 3">
    <name type="scientific">Natronococcus occultus SP4</name>
    <dbReference type="NCBI Taxonomy" id="694430"/>
    <lineage>
        <taxon>Archaea</taxon>
        <taxon>Methanobacteriati</taxon>
        <taxon>Methanobacteriota</taxon>
        <taxon>Stenosarchaea group</taxon>
        <taxon>Halobacteria</taxon>
        <taxon>Halobacteriales</taxon>
        <taxon>Natrialbaceae</taxon>
        <taxon>Natronococcus</taxon>
    </lineage>
</organism>
<protein>
    <submittedName>
        <fullName evidence="2">Uncharacterized protein</fullName>
    </submittedName>
</protein>
<feature type="compositionally biased region" description="Basic and acidic residues" evidence="1">
    <location>
        <begin position="64"/>
        <end position="74"/>
    </location>
</feature>
<dbReference type="EMBL" id="CP003929">
    <property type="protein sequence ID" value="AGB36320.1"/>
    <property type="molecule type" value="Genomic_DNA"/>
</dbReference>
<dbReference type="GeneID" id="14405485"/>